<dbReference type="AlphaFoldDB" id="A0A0K2UBZ9"/>
<organism evidence="1">
    <name type="scientific">Lepeophtheirus salmonis</name>
    <name type="common">Salmon louse</name>
    <name type="synonym">Caligus salmonis</name>
    <dbReference type="NCBI Taxonomy" id="72036"/>
    <lineage>
        <taxon>Eukaryota</taxon>
        <taxon>Metazoa</taxon>
        <taxon>Ecdysozoa</taxon>
        <taxon>Arthropoda</taxon>
        <taxon>Crustacea</taxon>
        <taxon>Multicrustacea</taxon>
        <taxon>Hexanauplia</taxon>
        <taxon>Copepoda</taxon>
        <taxon>Siphonostomatoida</taxon>
        <taxon>Caligidae</taxon>
        <taxon>Lepeophtheirus</taxon>
    </lineage>
</organism>
<sequence>MIIFLHNMREGADESGSGVGLWG</sequence>
<name>A0A0K2UBZ9_LEPSM</name>
<protein>
    <submittedName>
        <fullName evidence="1">Uncharacterized protein</fullName>
    </submittedName>
</protein>
<accession>A0A0K2UBZ9</accession>
<proteinExistence type="predicted"/>
<evidence type="ECO:0000313" key="1">
    <source>
        <dbReference type="EMBL" id="CDW35764.1"/>
    </source>
</evidence>
<dbReference type="EMBL" id="HACA01018403">
    <property type="protein sequence ID" value="CDW35764.1"/>
    <property type="molecule type" value="Transcribed_RNA"/>
</dbReference>
<reference evidence="1" key="1">
    <citation type="submission" date="2014-05" db="EMBL/GenBank/DDBJ databases">
        <authorList>
            <person name="Chronopoulou M."/>
        </authorList>
    </citation>
    <scope>NUCLEOTIDE SEQUENCE</scope>
    <source>
        <tissue evidence="1">Whole organism</tissue>
    </source>
</reference>